<dbReference type="SUPFAM" id="SSF46689">
    <property type="entry name" value="Homeodomain-like"/>
    <property type="match status" value="1"/>
</dbReference>
<dbReference type="AlphaFoldDB" id="A0A371J509"/>
<dbReference type="InterPro" id="IPR009057">
    <property type="entry name" value="Homeodomain-like_sf"/>
</dbReference>
<accession>A0A371J509</accession>
<dbReference type="Pfam" id="PF08765">
    <property type="entry name" value="Mor"/>
    <property type="match status" value="1"/>
</dbReference>
<gene>
    <name evidence="2" type="ORF">CHL78_008590</name>
</gene>
<protein>
    <recommendedName>
        <fullName evidence="1">Mor transcription activator domain-containing protein</fullName>
    </recommendedName>
</protein>
<reference evidence="2 3" key="1">
    <citation type="journal article" date="2017" name="Genome Announc.">
        <title>Draft Genome Sequence of Romboutsia weinsteinii sp. nov. Strain CCRI-19649(T) Isolated from Surface Water.</title>
        <authorList>
            <person name="Maheux A.F."/>
            <person name="Boudreau D.K."/>
            <person name="Berube E."/>
            <person name="Boissinot M."/>
            <person name="Cantin P."/>
            <person name="Raymond F."/>
            <person name="Corbeil J."/>
            <person name="Omar R.F."/>
            <person name="Bergeron M.G."/>
        </authorList>
    </citation>
    <scope>NUCLEOTIDE SEQUENCE [LARGE SCALE GENOMIC DNA]</scope>
    <source>
        <strain evidence="2 3">CCRI-19649</strain>
    </source>
</reference>
<keyword evidence="3" id="KW-1185">Reference proteome</keyword>
<evidence type="ECO:0000313" key="3">
    <source>
        <dbReference type="Proteomes" id="UP000215694"/>
    </source>
</evidence>
<evidence type="ECO:0000259" key="1">
    <source>
        <dbReference type="Pfam" id="PF08765"/>
    </source>
</evidence>
<name>A0A371J509_9FIRM</name>
<organism evidence="2 3">
    <name type="scientific">Romboutsia weinsteinii</name>
    <dbReference type="NCBI Taxonomy" id="2020949"/>
    <lineage>
        <taxon>Bacteria</taxon>
        <taxon>Bacillati</taxon>
        <taxon>Bacillota</taxon>
        <taxon>Clostridia</taxon>
        <taxon>Peptostreptococcales</taxon>
        <taxon>Peptostreptococcaceae</taxon>
        <taxon>Romboutsia</taxon>
    </lineage>
</organism>
<dbReference type="Proteomes" id="UP000215694">
    <property type="component" value="Unassembled WGS sequence"/>
</dbReference>
<comment type="caution">
    <text evidence="2">The sequence shown here is derived from an EMBL/GenBank/DDBJ whole genome shotgun (WGS) entry which is preliminary data.</text>
</comment>
<dbReference type="EMBL" id="NOJY02000011">
    <property type="protein sequence ID" value="RDY27767.1"/>
    <property type="molecule type" value="Genomic_DNA"/>
</dbReference>
<sequence length="42" mass="4884">MRLCGMSRDMEIMRRYNGANASQLGRKYDLSANHVRRIAKRG</sequence>
<evidence type="ECO:0000313" key="2">
    <source>
        <dbReference type="EMBL" id="RDY27767.1"/>
    </source>
</evidence>
<dbReference type="Gene3D" id="1.10.10.60">
    <property type="entry name" value="Homeodomain-like"/>
    <property type="match status" value="1"/>
</dbReference>
<proteinExistence type="predicted"/>
<feature type="domain" description="Mor transcription activator" evidence="1">
    <location>
        <begin position="6"/>
        <end position="41"/>
    </location>
</feature>
<dbReference type="InterPro" id="IPR014875">
    <property type="entry name" value="Mor_transcription_activator"/>
</dbReference>